<protein>
    <submittedName>
        <fullName evidence="2">Site-specific integrase</fullName>
    </submittedName>
</protein>
<dbReference type="Pfam" id="PF00589">
    <property type="entry name" value="Phage_integrase"/>
    <property type="match status" value="1"/>
</dbReference>
<dbReference type="RefSeq" id="WP_216548275.1">
    <property type="nucleotide sequence ID" value="NZ_JAHLQO010000001.1"/>
</dbReference>
<organism evidence="2 3">
    <name type="scientific">Peptoniphilus ovalis</name>
    <dbReference type="NCBI Taxonomy" id="2841503"/>
    <lineage>
        <taxon>Bacteria</taxon>
        <taxon>Bacillati</taxon>
        <taxon>Bacillota</taxon>
        <taxon>Tissierellia</taxon>
        <taxon>Tissierellales</taxon>
        <taxon>Peptoniphilaceae</taxon>
        <taxon>Peptoniphilus</taxon>
    </lineage>
</organism>
<comment type="caution">
    <text evidence="2">The sequence shown here is derived from an EMBL/GenBank/DDBJ whole genome shotgun (WGS) entry which is preliminary data.</text>
</comment>
<dbReference type="Proteomes" id="UP000783742">
    <property type="component" value="Unassembled WGS sequence"/>
</dbReference>
<gene>
    <name evidence="2" type="ORF">KQI68_01465</name>
</gene>
<dbReference type="PANTHER" id="PTHR30349">
    <property type="entry name" value="PHAGE INTEGRASE-RELATED"/>
    <property type="match status" value="1"/>
</dbReference>
<reference evidence="2 3" key="1">
    <citation type="submission" date="2021-06" db="EMBL/GenBank/DDBJ databases">
        <authorList>
            <person name="Sun Q."/>
            <person name="Li D."/>
        </authorList>
    </citation>
    <scope>NUCLEOTIDE SEQUENCE [LARGE SCALE GENOMIC DNA]</scope>
    <source>
        <strain evidence="2 3">MSJ-1</strain>
    </source>
</reference>
<dbReference type="InterPro" id="IPR050090">
    <property type="entry name" value="Tyrosine_recombinase_XerCD"/>
</dbReference>
<evidence type="ECO:0000259" key="1">
    <source>
        <dbReference type="PROSITE" id="PS51898"/>
    </source>
</evidence>
<dbReference type="CDD" id="cd01192">
    <property type="entry name" value="INT_C_like_3"/>
    <property type="match status" value="1"/>
</dbReference>
<name>A0ABS6FEA1_9FIRM</name>
<dbReference type="EMBL" id="JAHLQO010000001">
    <property type="protein sequence ID" value="MBU5668500.1"/>
    <property type="molecule type" value="Genomic_DNA"/>
</dbReference>
<accession>A0ABS6FEA1</accession>
<sequence length="186" mass="21366">MNIVQPIRNKRLLEDFKNKLKERGDKYYIMCVIGLNTGLRIGDILKLKVLDVIDTHISIKEQKTGKYKRFLINTNLKNELKTYISKEKLTEDDFLITSNKKDSNGNKKAISRIQAYNILKSVGNELGIQNIGTHTLRKTFGYHHYQTFKDVAVLQQIFNHSAPSITLKYIGITDDIIDSTISTFSL</sequence>
<dbReference type="InterPro" id="IPR002104">
    <property type="entry name" value="Integrase_catalytic"/>
</dbReference>
<proteinExistence type="predicted"/>
<evidence type="ECO:0000313" key="3">
    <source>
        <dbReference type="Proteomes" id="UP000783742"/>
    </source>
</evidence>
<evidence type="ECO:0000313" key="2">
    <source>
        <dbReference type="EMBL" id="MBU5668500.1"/>
    </source>
</evidence>
<dbReference type="PROSITE" id="PS51898">
    <property type="entry name" value="TYR_RECOMBINASE"/>
    <property type="match status" value="1"/>
</dbReference>
<feature type="domain" description="Tyr recombinase" evidence="1">
    <location>
        <begin position="7"/>
        <end position="182"/>
    </location>
</feature>
<dbReference type="PANTHER" id="PTHR30349:SF82">
    <property type="entry name" value="INTEGRASE_RECOMBINASE YOEC-RELATED"/>
    <property type="match status" value="1"/>
</dbReference>
<keyword evidence="3" id="KW-1185">Reference proteome</keyword>